<accession>A0A3E2BQ01</accession>
<dbReference type="Pfam" id="PF00329">
    <property type="entry name" value="Complex1_30kDa"/>
    <property type="match status" value="1"/>
</dbReference>
<comment type="similarity">
    <text evidence="1">Belongs to the complex I 30 kDa subunit family.</text>
</comment>
<dbReference type="GO" id="GO:0008137">
    <property type="term" value="F:NADH dehydrogenase (ubiquinone) activity"/>
    <property type="evidence" value="ECO:0007669"/>
    <property type="project" value="InterPro"/>
</dbReference>
<reference evidence="3 4" key="1">
    <citation type="submission" date="2018-08" db="EMBL/GenBank/DDBJ databases">
        <title>Genome analysis of the thermophilic bacterium of the candidate phylum Aminicenantes from deep subsurface aquifer revealed its physiology and ecological role.</title>
        <authorList>
            <person name="Kadnikov V.V."/>
            <person name="Mardanov A.V."/>
            <person name="Beletsky A.V."/>
            <person name="Karnachuk O.V."/>
            <person name="Ravin N.V."/>
        </authorList>
    </citation>
    <scope>NUCLEOTIDE SEQUENCE [LARGE SCALE GENOMIC DNA]</scope>
    <source>
        <strain evidence="3">BY38</strain>
    </source>
</reference>
<feature type="domain" description="NADH:ubiquinone oxidoreductase 30kDa subunit" evidence="2">
    <location>
        <begin position="31"/>
        <end position="146"/>
    </location>
</feature>
<dbReference type="PANTHER" id="PTHR10884">
    <property type="entry name" value="NADH DEHYDROGENASE UBIQUINONE IRON-SULFUR PROTEIN 3"/>
    <property type="match status" value="1"/>
</dbReference>
<protein>
    <submittedName>
        <fullName evidence="3">NADH-ubiquinone oxidoreductase chain C</fullName>
    </submittedName>
</protein>
<dbReference type="AlphaFoldDB" id="A0A3E2BQ01"/>
<evidence type="ECO:0000313" key="3">
    <source>
        <dbReference type="EMBL" id="RFT16853.1"/>
    </source>
</evidence>
<name>A0A3E2BQ01_9BACT</name>
<dbReference type="Proteomes" id="UP000257323">
    <property type="component" value="Unassembled WGS sequence"/>
</dbReference>
<dbReference type="PANTHER" id="PTHR10884:SF14">
    <property type="entry name" value="NADH DEHYDROGENASE [UBIQUINONE] IRON-SULFUR PROTEIN 3, MITOCHONDRIAL"/>
    <property type="match status" value="1"/>
</dbReference>
<dbReference type="InterPro" id="IPR001268">
    <property type="entry name" value="NADH_UbQ_OxRdtase_30kDa_su"/>
</dbReference>
<comment type="caution">
    <text evidence="3">The sequence shown here is derived from an EMBL/GenBank/DDBJ whole genome shotgun (WGS) entry which is preliminary data.</text>
</comment>
<organism evidence="3 4">
    <name type="scientific">Candidatus Saccharicenans subterraneus</name>
    <dbReference type="NCBI Taxonomy" id="2508984"/>
    <lineage>
        <taxon>Bacteria</taxon>
        <taxon>Candidatus Aminicenantota</taxon>
        <taxon>Candidatus Aminicenantia</taxon>
        <taxon>Candidatus Aminicenantales</taxon>
        <taxon>Candidatus Saccharicenantaceae</taxon>
        <taxon>Candidatus Saccharicenans</taxon>
    </lineage>
</organism>
<dbReference type="SUPFAM" id="SSF143243">
    <property type="entry name" value="Nqo5-like"/>
    <property type="match status" value="1"/>
</dbReference>
<dbReference type="InterPro" id="IPR037232">
    <property type="entry name" value="NADH_quin_OxRdtase_su_C/D-like"/>
</dbReference>
<evidence type="ECO:0000313" key="4">
    <source>
        <dbReference type="Proteomes" id="UP000257323"/>
    </source>
</evidence>
<dbReference type="EMBL" id="QUAH01000001">
    <property type="protein sequence ID" value="RFT16853.1"/>
    <property type="molecule type" value="Genomic_DNA"/>
</dbReference>
<evidence type="ECO:0000256" key="1">
    <source>
        <dbReference type="ARBA" id="ARBA00007569"/>
    </source>
</evidence>
<dbReference type="Gene3D" id="3.30.460.80">
    <property type="entry name" value="NADH:ubiquinone oxidoreductase, 30kDa subunit"/>
    <property type="match status" value="1"/>
</dbReference>
<sequence>MNDQMVIDKAKASLGEKVLEITNPAPRRIFIRVKVDDLLAAVGWLRNEMGFTYLVTISGVDLGQAFELLYHFANNFTCVNLRTEIPRDNPVLPSICEIIPGAILYERELQDMFGIVVRNIPDGRPLVLPDDWPAGNYPLRKDWKYERPPEVIPGGKK</sequence>
<proteinExistence type="inferred from homology"/>
<keyword evidence="3" id="KW-0830">Ubiquinone</keyword>
<gene>
    <name evidence="3" type="ORF">OP8BY_0795</name>
</gene>
<evidence type="ECO:0000259" key="2">
    <source>
        <dbReference type="Pfam" id="PF00329"/>
    </source>
</evidence>